<dbReference type="Proteomes" id="UP000008209">
    <property type="component" value="Chromosome"/>
</dbReference>
<evidence type="ECO:0000313" key="5">
    <source>
        <dbReference type="Proteomes" id="UP000008209"/>
    </source>
</evidence>
<dbReference type="GO" id="GO:0016301">
    <property type="term" value="F:kinase activity"/>
    <property type="evidence" value="ECO:0007669"/>
    <property type="project" value="InterPro"/>
</dbReference>
<accession>E6XFY6</accession>
<dbReference type="InterPro" id="IPR027417">
    <property type="entry name" value="P-loop_NTPase"/>
</dbReference>
<organism evidence="4 5">
    <name type="scientific">Shewanella putrefaciens (strain 200)</name>
    <dbReference type="NCBI Taxonomy" id="399804"/>
    <lineage>
        <taxon>Bacteria</taxon>
        <taxon>Pseudomonadati</taxon>
        <taxon>Pseudomonadota</taxon>
        <taxon>Gammaproteobacteria</taxon>
        <taxon>Alteromonadales</taxon>
        <taxon>Shewanellaceae</taxon>
        <taxon>Shewanella</taxon>
    </lineage>
</organism>
<proteinExistence type="predicted"/>
<dbReference type="AlphaFoldDB" id="E6XFY6"/>
<gene>
    <name evidence="4" type="ordered locus">Sput200_2644</name>
</gene>
<dbReference type="Pfam" id="PF06414">
    <property type="entry name" value="Zeta_toxin"/>
    <property type="match status" value="1"/>
</dbReference>
<protein>
    <submittedName>
        <fullName evidence="4">AAA ATPase</fullName>
    </submittedName>
</protein>
<feature type="domain" description="Zeta toxin" evidence="3">
    <location>
        <begin position="27"/>
        <end position="213"/>
    </location>
</feature>
<dbReference type="EMBL" id="CP002457">
    <property type="protein sequence ID" value="ADV55064.1"/>
    <property type="molecule type" value="Genomic_DNA"/>
</dbReference>
<name>E6XFY6_SHEP2</name>
<dbReference type="KEGG" id="shp:Sput200_2644"/>
<evidence type="ECO:0000256" key="1">
    <source>
        <dbReference type="ARBA" id="ARBA00022741"/>
    </source>
</evidence>
<evidence type="ECO:0000256" key="2">
    <source>
        <dbReference type="ARBA" id="ARBA00022840"/>
    </source>
</evidence>
<dbReference type="OrthoDB" id="6421666at2"/>
<dbReference type="HOGENOM" id="CLU_102926_0_0_6"/>
<evidence type="ECO:0000313" key="4">
    <source>
        <dbReference type="EMBL" id="ADV55064.1"/>
    </source>
</evidence>
<keyword evidence="2" id="KW-0067">ATP-binding</keyword>
<dbReference type="SUPFAM" id="SSF52540">
    <property type="entry name" value="P-loop containing nucleoside triphosphate hydrolases"/>
    <property type="match status" value="1"/>
</dbReference>
<reference evidence="4 5" key="1">
    <citation type="submission" date="2011-01" db="EMBL/GenBank/DDBJ databases">
        <title>Complete sequence of Shewanella putrefaciens 200.</title>
        <authorList>
            <consortium name="US DOE Joint Genome Institute"/>
            <person name="Lucas S."/>
            <person name="Copeland A."/>
            <person name="Lapidus A."/>
            <person name="Cheng J.-F."/>
            <person name="Bruce D."/>
            <person name="Goodwin L."/>
            <person name="Pitluck S."/>
            <person name="Munk A.C."/>
            <person name="Detter J.C."/>
            <person name="Han C."/>
            <person name="Tapia R."/>
            <person name="Land M."/>
            <person name="Hauser L."/>
            <person name="Chang Y.-J."/>
            <person name="Jeffries C."/>
            <person name="Kyrpides N."/>
            <person name="Ivanova N."/>
            <person name="Mikhailova N."/>
            <person name="Kolker E."/>
            <person name="Lawrence C."/>
            <person name="McCue L.A."/>
            <person name="DiChristina T."/>
            <person name="Nealson K."/>
            <person name="Fredrickson J.K."/>
            <person name="Woyke T."/>
        </authorList>
    </citation>
    <scope>NUCLEOTIDE SEQUENCE [LARGE SCALE GENOMIC DNA]</scope>
    <source>
        <strain evidence="4 5">200</strain>
    </source>
</reference>
<keyword evidence="1" id="KW-0547">Nucleotide-binding</keyword>
<dbReference type="Gene3D" id="3.40.50.300">
    <property type="entry name" value="P-loop containing nucleotide triphosphate hydrolases"/>
    <property type="match status" value="1"/>
</dbReference>
<sequence>MTEQETEIETQAVTYAKANRTRIARELTDLDKFPADQQPVSIFMCGSPGAGKTEASKAFLEMFDETGIIRLDPDELRVFFQEYIGENSFLFQKAVSLIVERTLDRIFNNNQSFILDGTFSNFDIACKNIERSLKRNRAVLIIFVYQEPTLAWEFVQAREKLEGRRILPTTFIDQFLNSQEVVRQVKAKYGAAIKIDLLIKNNDGSTRIYHDNITDVQHHIKKKYSRTELIRLLNLPPEPIF</sequence>
<dbReference type="GO" id="GO:0005524">
    <property type="term" value="F:ATP binding"/>
    <property type="evidence" value="ECO:0007669"/>
    <property type="project" value="UniProtKB-KW"/>
</dbReference>
<dbReference type="PATRIC" id="fig|399804.5.peg.2738"/>
<dbReference type="InterPro" id="IPR010488">
    <property type="entry name" value="Zeta_toxin_domain"/>
</dbReference>
<evidence type="ECO:0000259" key="3">
    <source>
        <dbReference type="Pfam" id="PF06414"/>
    </source>
</evidence>